<evidence type="ECO:0000256" key="1">
    <source>
        <dbReference type="SAM" id="MobiDB-lite"/>
    </source>
</evidence>
<protein>
    <submittedName>
        <fullName evidence="2">Uncharacterized protein</fullName>
    </submittedName>
</protein>
<reference evidence="2" key="1">
    <citation type="journal article" date="2021" name="Sci. Rep.">
        <title>Antibiotic resistance plasmid composition and architecture in Escherichia coli isolates from meat.</title>
        <authorList>
            <person name="Darphorn T.S."/>
            <person name="Bel K."/>
            <person name="Koenders-van Sint Anneland B.B."/>
            <person name="Brul S."/>
            <person name="Ter Kuile B.H."/>
        </authorList>
    </citation>
    <scope>NUCLEOTIDE SEQUENCE</scope>
    <source>
        <strain evidence="2">ESBL3288</strain>
    </source>
</reference>
<keyword evidence="2" id="KW-0614">Plasmid</keyword>
<name>A0A7U1E2X0_ECOLX</name>
<geneLocation type="plasmid" evidence="2">
    <name>pESBL3288-IncF</name>
</geneLocation>
<dbReference type="EMBL" id="MW390541">
    <property type="protein sequence ID" value="QQZ47889.1"/>
    <property type="molecule type" value="Genomic_DNA"/>
</dbReference>
<proteinExistence type="predicted"/>
<feature type="region of interest" description="Disordered" evidence="1">
    <location>
        <begin position="53"/>
        <end position="92"/>
    </location>
</feature>
<organism evidence="2">
    <name type="scientific">Escherichia coli</name>
    <dbReference type="NCBI Taxonomy" id="562"/>
    <lineage>
        <taxon>Bacteria</taxon>
        <taxon>Pseudomonadati</taxon>
        <taxon>Pseudomonadota</taxon>
        <taxon>Gammaproteobacteria</taxon>
        <taxon>Enterobacterales</taxon>
        <taxon>Enterobacteriaceae</taxon>
        <taxon>Escherichia</taxon>
    </lineage>
</organism>
<accession>A0A7U1E2X0</accession>
<evidence type="ECO:0000313" key="2">
    <source>
        <dbReference type="EMBL" id="QQZ47889.1"/>
    </source>
</evidence>
<feature type="compositionally biased region" description="Basic and acidic residues" evidence="1">
    <location>
        <begin position="70"/>
        <end position="92"/>
    </location>
</feature>
<sequence length="92" mass="10106">MRNGVAPYIPAPFAGMPGAQVTARQRRRDRNGRCKPGVFTHRTVATARNRASGFGGDWQVRQQLPVGVGPDDRMPPGSREPKVRPADRTTLQ</sequence>
<dbReference type="AlphaFoldDB" id="A0A7U1E2X0"/>